<proteinExistence type="predicted"/>
<dbReference type="AlphaFoldDB" id="A0A6I4TUC2"/>
<dbReference type="Gene3D" id="3.40.50.1000">
    <property type="entry name" value="HAD superfamily/HAD-like"/>
    <property type="match status" value="1"/>
</dbReference>
<dbReference type="EMBL" id="WTYJ01000002">
    <property type="protein sequence ID" value="MXO99656.1"/>
    <property type="molecule type" value="Genomic_DNA"/>
</dbReference>
<protein>
    <submittedName>
        <fullName evidence="2">Uncharacterized protein</fullName>
    </submittedName>
</protein>
<dbReference type="Proteomes" id="UP000469430">
    <property type="component" value="Unassembled WGS sequence"/>
</dbReference>
<keyword evidence="3" id="KW-1185">Reference proteome</keyword>
<organism evidence="2 3">
    <name type="scientific">Croceibacterium xixiisoli</name>
    <dbReference type="NCBI Taxonomy" id="1476466"/>
    <lineage>
        <taxon>Bacteria</taxon>
        <taxon>Pseudomonadati</taxon>
        <taxon>Pseudomonadota</taxon>
        <taxon>Alphaproteobacteria</taxon>
        <taxon>Sphingomonadales</taxon>
        <taxon>Erythrobacteraceae</taxon>
        <taxon>Croceibacterium</taxon>
    </lineage>
</organism>
<feature type="compositionally biased region" description="Low complexity" evidence="1">
    <location>
        <begin position="91"/>
        <end position="109"/>
    </location>
</feature>
<dbReference type="PROSITE" id="PS51257">
    <property type="entry name" value="PROKAR_LIPOPROTEIN"/>
    <property type="match status" value="1"/>
</dbReference>
<accession>A0A6I4TUC2</accession>
<dbReference type="RefSeq" id="WP_161391358.1">
    <property type="nucleotide sequence ID" value="NZ_JBHSCP010000001.1"/>
</dbReference>
<feature type="compositionally biased region" description="Low complexity" evidence="1">
    <location>
        <begin position="126"/>
        <end position="144"/>
    </location>
</feature>
<evidence type="ECO:0000313" key="2">
    <source>
        <dbReference type="EMBL" id="MXO99656.1"/>
    </source>
</evidence>
<feature type="region of interest" description="Disordered" evidence="1">
    <location>
        <begin position="87"/>
        <end position="195"/>
    </location>
</feature>
<sequence>MSRKMPAGAITAMRLGLLAGGLPLLSGCVMAVAVPALTGASYVSERKHRYAPTVAAASSADAGLASSNAATPVTAQADMADQALIPPGDNADTAPAPAIASADDSVVSTTGNPALITPSRDDTAVTAPAPSATGSVASTTVSPALAPPRRDDTAPAVPAPSATDNVADTTVSPALALPSSDDTAPATPAPSAKNSVASSMGDLALIPPSGVAEAGPAIPAPSAEGGVVGTMANPAFIPPSDVAETGPAIPAPAANGRVVGTVANPAFIPPNKHAAAGPAIPAPGADGGVVSTTVDSAFIPPSDVVETGSAMPAPAVGGSVVRTVANPAYQSGSAVPATGSELAPVARADTPSQDVPAALAMPGRTSPQRRMEGPAGDWYDFVTFALRRADARKRGEAVSSVILSTESAFSLKPEYPICQARDNAVLIDLDRGSGSLLPGVETVPATGLAHALSRLRSAEVVVLWVSSLHGNNIIEVGDALRKSGLDPAGRDPILLARNDGERKQMLRVQANEDVCVIAMAGDQRSDFDELFDFLQNPGERTPLDSMIGNGWFLAPPPLGLLGQEGR</sequence>
<feature type="compositionally biased region" description="Low complexity" evidence="1">
    <location>
        <begin position="178"/>
        <end position="192"/>
    </location>
</feature>
<gene>
    <name evidence="2" type="ORF">GRI97_11715</name>
</gene>
<name>A0A6I4TUC2_9SPHN</name>
<dbReference type="OrthoDB" id="193314at2"/>
<reference evidence="2 3" key="1">
    <citation type="submission" date="2019-12" db="EMBL/GenBank/DDBJ databases">
        <title>Genomic-based taxomic classification of the family Erythrobacteraceae.</title>
        <authorList>
            <person name="Xu L."/>
        </authorList>
    </citation>
    <scope>NUCLEOTIDE SEQUENCE [LARGE SCALE GENOMIC DNA]</scope>
    <source>
        <strain evidence="2 3">S36</strain>
    </source>
</reference>
<feature type="region of interest" description="Disordered" evidence="1">
    <location>
        <begin position="349"/>
        <end position="372"/>
    </location>
</feature>
<evidence type="ECO:0000313" key="3">
    <source>
        <dbReference type="Proteomes" id="UP000469430"/>
    </source>
</evidence>
<comment type="caution">
    <text evidence="2">The sequence shown here is derived from an EMBL/GenBank/DDBJ whole genome shotgun (WGS) entry which is preliminary data.</text>
</comment>
<dbReference type="InterPro" id="IPR023214">
    <property type="entry name" value="HAD_sf"/>
</dbReference>
<evidence type="ECO:0000256" key="1">
    <source>
        <dbReference type="SAM" id="MobiDB-lite"/>
    </source>
</evidence>
<feature type="compositionally biased region" description="Polar residues" evidence="1">
    <location>
        <begin position="162"/>
        <end position="172"/>
    </location>
</feature>